<dbReference type="AlphaFoldDB" id="A0A165HK46"/>
<name>A0A165HK46_9BASI</name>
<gene>
    <name evidence="1" type="ORF">CALCODRAFT_196165</name>
</gene>
<evidence type="ECO:0000313" key="2">
    <source>
        <dbReference type="Proteomes" id="UP000076842"/>
    </source>
</evidence>
<dbReference type="Gene3D" id="3.80.10.10">
    <property type="entry name" value="Ribonuclease Inhibitor"/>
    <property type="match status" value="1"/>
</dbReference>
<protein>
    <recommendedName>
        <fullName evidence="3">F-box domain-containing protein</fullName>
    </recommendedName>
</protein>
<sequence length="496" mass="56029">MHRALCLEEVLQNVLEEVDFSALPLIARTCQRFFQPAAGLLYRDMDTIRFARLIEPILALCEEQSDAENVSLSVITDNPAWKRLSVYSICVRSLTLLFYLEDPIERHLSTLVEILQKSNPTFSIFPRLRALVYITQRSPHLRSVTGFLAPSLEGFQLLLHDTEFQPTSIVHWTTRFRVQHIRELDRVLLRVRERCPGLKQLALEFPYYPDAQHQDTLVRIISSLDGLVSLRCGHPGDGSRLLTAISRLPNLCKLALGLEDNELNEIVPIEYGGPGEALRFTMLRSLTLSSTPAVATDVITKLNLDLRELILRSGGESFDLQDIHRFIAAAGGHTALSRFHVRLYEASRSGPPLSWSAMAPLLGCRQMKHFIFNWWSSAALELNDQHIADMAAAWPNLRQFSLSWSLKRERMGGLVDETAVTFDSAVALAIHCRALQELRLAQLIPATTKDLSGIEPALQHIEYVVDYLMGHVYDSDSLVTTLWPNAETIYFDMQTG</sequence>
<dbReference type="InParanoid" id="A0A165HK46"/>
<evidence type="ECO:0008006" key="3">
    <source>
        <dbReference type="Google" id="ProtNLM"/>
    </source>
</evidence>
<reference evidence="1 2" key="1">
    <citation type="journal article" date="2016" name="Mol. Biol. Evol.">
        <title>Comparative Genomics of Early-Diverging Mushroom-Forming Fungi Provides Insights into the Origins of Lignocellulose Decay Capabilities.</title>
        <authorList>
            <person name="Nagy L.G."/>
            <person name="Riley R."/>
            <person name="Tritt A."/>
            <person name="Adam C."/>
            <person name="Daum C."/>
            <person name="Floudas D."/>
            <person name="Sun H."/>
            <person name="Yadav J.S."/>
            <person name="Pangilinan J."/>
            <person name="Larsson K.H."/>
            <person name="Matsuura K."/>
            <person name="Barry K."/>
            <person name="Labutti K."/>
            <person name="Kuo R."/>
            <person name="Ohm R.A."/>
            <person name="Bhattacharya S.S."/>
            <person name="Shirouzu T."/>
            <person name="Yoshinaga Y."/>
            <person name="Martin F.M."/>
            <person name="Grigoriev I.V."/>
            <person name="Hibbett D.S."/>
        </authorList>
    </citation>
    <scope>NUCLEOTIDE SEQUENCE [LARGE SCALE GENOMIC DNA]</scope>
    <source>
        <strain evidence="1 2">HHB12733</strain>
    </source>
</reference>
<dbReference type="SUPFAM" id="SSF52047">
    <property type="entry name" value="RNI-like"/>
    <property type="match status" value="1"/>
</dbReference>
<evidence type="ECO:0000313" key="1">
    <source>
        <dbReference type="EMBL" id="KZT59399.1"/>
    </source>
</evidence>
<dbReference type="STRING" id="1353952.A0A165HK46"/>
<dbReference type="InterPro" id="IPR032675">
    <property type="entry name" value="LRR_dom_sf"/>
</dbReference>
<dbReference type="EMBL" id="KV423941">
    <property type="protein sequence ID" value="KZT59399.1"/>
    <property type="molecule type" value="Genomic_DNA"/>
</dbReference>
<keyword evidence="2" id="KW-1185">Reference proteome</keyword>
<organism evidence="1 2">
    <name type="scientific">Calocera cornea HHB12733</name>
    <dbReference type="NCBI Taxonomy" id="1353952"/>
    <lineage>
        <taxon>Eukaryota</taxon>
        <taxon>Fungi</taxon>
        <taxon>Dikarya</taxon>
        <taxon>Basidiomycota</taxon>
        <taxon>Agaricomycotina</taxon>
        <taxon>Dacrymycetes</taxon>
        <taxon>Dacrymycetales</taxon>
        <taxon>Dacrymycetaceae</taxon>
        <taxon>Calocera</taxon>
    </lineage>
</organism>
<dbReference type="Proteomes" id="UP000076842">
    <property type="component" value="Unassembled WGS sequence"/>
</dbReference>
<proteinExistence type="predicted"/>
<dbReference type="OrthoDB" id="3347347at2759"/>
<accession>A0A165HK46</accession>